<dbReference type="Gene3D" id="3.40.50.300">
    <property type="entry name" value="P-loop containing nucleotide triphosphate hydrolases"/>
    <property type="match status" value="1"/>
</dbReference>
<dbReference type="Pfam" id="PF00005">
    <property type="entry name" value="ABC_tran"/>
    <property type="match status" value="1"/>
</dbReference>
<dbReference type="Proteomes" id="UP001648503">
    <property type="component" value="Unassembled WGS sequence"/>
</dbReference>
<evidence type="ECO:0000256" key="9">
    <source>
        <dbReference type="ARBA" id="ARBA00023136"/>
    </source>
</evidence>
<evidence type="ECO:0000313" key="13">
    <source>
        <dbReference type="EMBL" id="KAH6599377.1"/>
    </source>
</evidence>
<evidence type="ECO:0000256" key="1">
    <source>
        <dbReference type="ARBA" id="ARBA00004141"/>
    </source>
</evidence>
<comment type="similarity">
    <text evidence="2">Belongs to the ABC transporter superfamily. ABCA family.</text>
</comment>
<feature type="transmembrane region" description="Helical" evidence="11">
    <location>
        <begin position="1045"/>
        <end position="1066"/>
    </location>
</feature>
<feature type="compositionally biased region" description="Low complexity" evidence="10">
    <location>
        <begin position="92"/>
        <end position="106"/>
    </location>
</feature>
<evidence type="ECO:0000256" key="4">
    <source>
        <dbReference type="ARBA" id="ARBA00022692"/>
    </source>
</evidence>
<gene>
    <name evidence="13" type="ORF">BASA50_003074</name>
</gene>
<name>A0ABQ8FJK2_9FUNG</name>
<evidence type="ECO:0000313" key="14">
    <source>
        <dbReference type="Proteomes" id="UP001648503"/>
    </source>
</evidence>
<dbReference type="InterPro" id="IPR026082">
    <property type="entry name" value="ABCA"/>
</dbReference>
<dbReference type="Pfam" id="PF12698">
    <property type="entry name" value="ABC2_membrane_3"/>
    <property type="match status" value="1"/>
</dbReference>
<evidence type="ECO:0000256" key="3">
    <source>
        <dbReference type="ARBA" id="ARBA00022448"/>
    </source>
</evidence>
<protein>
    <recommendedName>
        <fullName evidence="12">ABC transporter domain-containing protein</fullName>
    </recommendedName>
</protein>
<keyword evidence="7" id="KW-0067">ATP-binding</keyword>
<feature type="transmembrane region" description="Helical" evidence="11">
    <location>
        <begin position="945"/>
        <end position="965"/>
    </location>
</feature>
<feature type="transmembrane region" description="Helical" evidence="11">
    <location>
        <begin position="907"/>
        <end position="933"/>
    </location>
</feature>
<feature type="compositionally biased region" description="Low complexity" evidence="10">
    <location>
        <begin position="140"/>
        <end position="151"/>
    </location>
</feature>
<keyword evidence="3" id="KW-0813">Transport</keyword>
<evidence type="ECO:0000256" key="6">
    <source>
        <dbReference type="ARBA" id="ARBA00022741"/>
    </source>
</evidence>
<proteinExistence type="inferred from homology"/>
<dbReference type="SUPFAM" id="SSF52540">
    <property type="entry name" value="P-loop containing nucleoside triphosphate hydrolases"/>
    <property type="match status" value="1"/>
</dbReference>
<evidence type="ECO:0000259" key="12">
    <source>
        <dbReference type="PROSITE" id="PS50893"/>
    </source>
</evidence>
<keyword evidence="9 11" id="KW-0472">Membrane</keyword>
<dbReference type="EMBL" id="JAFCIX010000066">
    <property type="protein sequence ID" value="KAH6599377.1"/>
    <property type="molecule type" value="Genomic_DNA"/>
</dbReference>
<dbReference type="InterPro" id="IPR027417">
    <property type="entry name" value="P-loop_NTPase"/>
</dbReference>
<dbReference type="InterPro" id="IPR003439">
    <property type="entry name" value="ABC_transporter-like_ATP-bd"/>
</dbReference>
<accession>A0ABQ8FJK2</accession>
<evidence type="ECO:0000256" key="2">
    <source>
        <dbReference type="ARBA" id="ARBA00008869"/>
    </source>
</evidence>
<feature type="compositionally biased region" description="Gly residues" evidence="10">
    <location>
        <begin position="152"/>
        <end position="161"/>
    </location>
</feature>
<reference evidence="13 14" key="1">
    <citation type="submission" date="2021-02" db="EMBL/GenBank/DDBJ databases">
        <title>Variation within the Batrachochytrium salamandrivorans European outbreak.</title>
        <authorList>
            <person name="Kelly M."/>
            <person name="Pasmans F."/>
            <person name="Shea T.P."/>
            <person name="Munoz J.F."/>
            <person name="Carranza S."/>
            <person name="Cuomo C.A."/>
            <person name="Martel A."/>
        </authorList>
    </citation>
    <scope>NUCLEOTIDE SEQUENCE [LARGE SCALE GENOMIC DNA]</scope>
    <source>
        <strain evidence="13 14">AMFP18/2</strain>
    </source>
</reference>
<comment type="caution">
    <text evidence="13">The sequence shown here is derived from an EMBL/GenBank/DDBJ whole genome shotgun (WGS) entry which is preliminary data.</text>
</comment>
<dbReference type="PROSITE" id="PS50893">
    <property type="entry name" value="ABC_TRANSPORTER_2"/>
    <property type="match status" value="1"/>
</dbReference>
<feature type="region of interest" description="Disordered" evidence="10">
    <location>
        <begin position="1"/>
        <end position="218"/>
    </location>
</feature>
<feature type="domain" description="ABC transporter" evidence="12">
    <location>
        <begin position="1137"/>
        <end position="1371"/>
    </location>
</feature>
<keyword evidence="14" id="KW-1185">Reference proteome</keyword>
<evidence type="ECO:0000256" key="8">
    <source>
        <dbReference type="ARBA" id="ARBA00022989"/>
    </source>
</evidence>
<evidence type="ECO:0000256" key="7">
    <source>
        <dbReference type="ARBA" id="ARBA00022840"/>
    </source>
</evidence>
<evidence type="ECO:0000256" key="10">
    <source>
        <dbReference type="SAM" id="MobiDB-lite"/>
    </source>
</evidence>
<feature type="transmembrane region" description="Helical" evidence="11">
    <location>
        <begin position="1005"/>
        <end position="1024"/>
    </location>
</feature>
<sequence length="1454" mass="157394">MDYPLHEDLLPVSDDPQTEQEDNQPDTARANPLSRTPTVSFRNAPVILSGPSPSGSSPSPSNAVPRRSSIRKPKNQPKNQPKTPATAREADGSTSTSTGTGTGTSTHIASPLREVLMASPLSSSAEGSRLARSKTMPTKASVTAVSAVGSSSSGGGMGGEDGASEMTEMTELSEGRTAATAAASQSTNTALSNSTGHPSSAEDTPAQGVAAPGDLRRNKSMPYRALQTLQRGYAGSATSNHATTTTPTLMRTLSFAQRSVRPLQPYATLSYPVDNCRPSTPSAVATSATTITASTAGAVGAATTHTTDARVALGEEEQILPSGPNGPNRPVPTQLSLLTQSAGMSSSPASPISMSATPLMASAPHHSEYQEMRGMHITAVNYVTPLDRHPPPLHDSPQKHLPVLPSSTASPLQRKASIAASLAHLPSAVHERYRRTMHDSFKLRAFGRKAISFQQRQWFTNICCVSLCPLLMVMVSLVLKLTISSLSNDSSDNYQILYCSSALSINEQNWPIFNLSGIGIAVSNPATVPNALPGLPVRNANYFSRASLVDLASKNVFSQLSSTTVAGSVPCVNWFGGQYPQNDASVYERIPRTSTHPNYAFKDSLYVSELNSGWLDVLQPILTGSDAGRQAQALSLARSFALFQMRPWAVVSVGNNVDPSSIGTSPKQPLLSTLAQIPNVFFTPAGSANGMLDTIEPRYAVDISLSPPGFGGAQKVPYFNFTSSPNQAEMDTYFFNSIQQAITNLAQVDSSALQGSPSDIQMALLLGTLNKAFSVVPYAGIAFNTVNHADKNYAYVLQVGRDNRLDQTPGFPLAGLRTLLQQAQLSNSILRFSSSQLQSTVITQGLRNFPFIAKPSFDIPFGSIIGRILYPLGISFLLPIFTISLVRDKELRIVTMMRMNGLGSPAAYYVSEYFTFLFTFMVSTVIFWVSGYLTSLELFSKTDPILLAILFFLWGNTQVTLALFFNSLYRQSRIALIGVFLIVVCGVVTAFILDHVFTGSGTYPTILFVWPPFAFYRALGNLNNAATSSQLMPYTLSKLRPGDEVFAALCALFVEIFIYLGLSVYLGNVIPSEFGSNLPWHYPITSLIGSSKKKKSLSEPNLSSPRNDADFAIAENDDVRLERIRVLQRDYSPKAPLVMRNMSKQYINELGQKKLAVNDITFAVDNGTVFGLLGPNGAGKTSLISILTGVYEPTQGEATLGGYDIVAESNAAFRSIGVCPQFDILWPDLTVEEHLFFYARLKGVAQEFEREAVAAAMELVKLETMGTRCSTHLSGGEKRRLSIAIALVADPRVVFLDEPTTGLDPEVRRTVWDVIARARGNRGILMTTHSMEEAEVCCQRIGIMAKGTLRCVGSASSLKENYGSGYKLYVYGEFQHLENAERFLHTLLPAGRLERIQLFNNVRAYVFRPQGQELAHVFDVLARDHARYGIQSWGISQTTLDEIFTTLISEDDAS</sequence>
<feature type="compositionally biased region" description="Low complexity" evidence="10">
    <location>
        <begin position="49"/>
        <end position="61"/>
    </location>
</feature>
<dbReference type="InterPro" id="IPR017871">
    <property type="entry name" value="ABC_transporter-like_CS"/>
</dbReference>
<feature type="transmembrane region" description="Helical" evidence="11">
    <location>
        <begin position="868"/>
        <end position="886"/>
    </location>
</feature>
<keyword evidence="5" id="KW-0677">Repeat</keyword>
<keyword evidence="6" id="KW-0547">Nucleotide-binding</keyword>
<dbReference type="PROSITE" id="PS00211">
    <property type="entry name" value="ABC_TRANSPORTER_1"/>
    <property type="match status" value="1"/>
</dbReference>
<keyword evidence="4 11" id="KW-0812">Transmembrane</keyword>
<keyword evidence="8 11" id="KW-1133">Transmembrane helix</keyword>
<feature type="compositionally biased region" description="Low complexity" evidence="10">
    <location>
        <begin position="177"/>
        <end position="195"/>
    </location>
</feature>
<evidence type="ECO:0000256" key="11">
    <source>
        <dbReference type="SAM" id="Phobius"/>
    </source>
</evidence>
<evidence type="ECO:0000256" key="5">
    <source>
        <dbReference type="ARBA" id="ARBA00022737"/>
    </source>
</evidence>
<organism evidence="13 14">
    <name type="scientific">Batrachochytrium salamandrivorans</name>
    <dbReference type="NCBI Taxonomy" id="1357716"/>
    <lineage>
        <taxon>Eukaryota</taxon>
        <taxon>Fungi</taxon>
        <taxon>Fungi incertae sedis</taxon>
        <taxon>Chytridiomycota</taxon>
        <taxon>Chytridiomycota incertae sedis</taxon>
        <taxon>Chytridiomycetes</taxon>
        <taxon>Rhizophydiales</taxon>
        <taxon>Rhizophydiales incertae sedis</taxon>
        <taxon>Batrachochytrium</taxon>
    </lineage>
</organism>
<dbReference type="PANTHER" id="PTHR19229:SF36">
    <property type="entry name" value="ATP-BINDING CASSETTE SUB-FAMILY A MEMBER 2"/>
    <property type="match status" value="1"/>
</dbReference>
<dbReference type="InterPro" id="IPR003593">
    <property type="entry name" value="AAA+_ATPase"/>
</dbReference>
<comment type="subcellular location">
    <subcellularLocation>
        <location evidence="1">Membrane</location>
        <topology evidence="1">Multi-pass membrane protein</topology>
    </subcellularLocation>
</comment>
<feature type="transmembrane region" description="Helical" evidence="11">
    <location>
        <begin position="974"/>
        <end position="993"/>
    </location>
</feature>
<dbReference type="SMART" id="SM00382">
    <property type="entry name" value="AAA"/>
    <property type="match status" value="1"/>
</dbReference>
<dbReference type="PANTHER" id="PTHR19229">
    <property type="entry name" value="ATP-BINDING CASSETTE TRANSPORTER SUBFAMILY A ABCA"/>
    <property type="match status" value="1"/>
</dbReference>
<dbReference type="CDD" id="cd03263">
    <property type="entry name" value="ABC_subfamily_A"/>
    <property type="match status" value="1"/>
</dbReference>
<dbReference type="InterPro" id="IPR013525">
    <property type="entry name" value="ABC2_TM"/>
</dbReference>